<evidence type="ECO:0000313" key="13">
    <source>
        <dbReference type="Proteomes" id="UP001163046"/>
    </source>
</evidence>
<reference evidence="12" key="1">
    <citation type="submission" date="2023-01" db="EMBL/GenBank/DDBJ databases">
        <title>Genome assembly of the deep-sea coral Lophelia pertusa.</title>
        <authorList>
            <person name="Herrera S."/>
            <person name="Cordes E."/>
        </authorList>
    </citation>
    <scope>NUCLEOTIDE SEQUENCE</scope>
    <source>
        <strain evidence="12">USNM1676648</strain>
        <tissue evidence="12">Polyp</tissue>
    </source>
</reference>
<dbReference type="PANTHER" id="PTHR24248:SF199">
    <property type="entry name" value="IP13425P-RELATED"/>
    <property type="match status" value="1"/>
</dbReference>
<accession>A0A9W9ZXC3</accession>
<keyword evidence="4 10" id="KW-1133">Transmembrane helix</keyword>
<feature type="transmembrane region" description="Helical" evidence="10">
    <location>
        <begin position="114"/>
        <end position="134"/>
    </location>
</feature>
<dbReference type="Proteomes" id="UP001163046">
    <property type="component" value="Unassembled WGS sequence"/>
</dbReference>
<keyword evidence="13" id="KW-1185">Reference proteome</keyword>
<evidence type="ECO:0000256" key="3">
    <source>
        <dbReference type="ARBA" id="ARBA00022692"/>
    </source>
</evidence>
<evidence type="ECO:0000256" key="8">
    <source>
        <dbReference type="ARBA" id="ARBA00023170"/>
    </source>
</evidence>
<keyword evidence="9" id="KW-0807">Transducer</keyword>
<feature type="transmembrane region" description="Helical" evidence="10">
    <location>
        <begin position="72"/>
        <end position="94"/>
    </location>
</feature>
<keyword evidence="6 10" id="KW-0472">Membrane</keyword>
<evidence type="ECO:0000256" key="4">
    <source>
        <dbReference type="ARBA" id="ARBA00022989"/>
    </source>
</evidence>
<feature type="transmembrane region" description="Helical" evidence="10">
    <location>
        <begin position="196"/>
        <end position="215"/>
    </location>
</feature>
<dbReference type="SUPFAM" id="SSF81321">
    <property type="entry name" value="Family A G protein-coupled receptor-like"/>
    <property type="match status" value="1"/>
</dbReference>
<dbReference type="EMBL" id="MU825438">
    <property type="protein sequence ID" value="KAJ7389200.1"/>
    <property type="molecule type" value="Genomic_DNA"/>
</dbReference>
<dbReference type="GO" id="GO:0071880">
    <property type="term" value="P:adenylate cyclase-activating adrenergic receptor signaling pathway"/>
    <property type="evidence" value="ECO:0007669"/>
    <property type="project" value="TreeGrafter"/>
</dbReference>
<evidence type="ECO:0000256" key="5">
    <source>
        <dbReference type="ARBA" id="ARBA00023040"/>
    </source>
</evidence>
<evidence type="ECO:0000256" key="9">
    <source>
        <dbReference type="ARBA" id="ARBA00023224"/>
    </source>
</evidence>
<evidence type="ECO:0000256" key="7">
    <source>
        <dbReference type="ARBA" id="ARBA00023157"/>
    </source>
</evidence>
<sequence>MDNQSHPENQRSENSNTTLMEKRIHKTSSLESYGCLIAVLLAILIILATTGNLVVCRLVWVCRRMQIPSFYFVASMSFSDFLMGLLVMPISLGYHISYQTTGRWIFGHFTCNLWLFLNFIACAASIYNLCVVSGDRYLAVTSPLNYLSRMNDRRVQQIIGVSWFCALALASFVTYGTTVSTDNSVKCSIWGLRYEFSLVVFVAGYILPILFLVFVNGKVIFIARAHLNRIHAQEISLATMSAVTEDAPGQVPPRKTSQRSRLKREIKIFKTFLIITCTFLLSWTPFVVILMIDSILTVPTLVRHSSIILLYCNSALNPFIYGYFNAEFRKALTESFSCKCCT</sequence>
<comment type="caution">
    <text evidence="12">The sequence shown here is derived from an EMBL/GenBank/DDBJ whole genome shotgun (WGS) entry which is preliminary data.</text>
</comment>
<organism evidence="12 13">
    <name type="scientific">Desmophyllum pertusum</name>
    <dbReference type="NCBI Taxonomy" id="174260"/>
    <lineage>
        <taxon>Eukaryota</taxon>
        <taxon>Metazoa</taxon>
        <taxon>Cnidaria</taxon>
        <taxon>Anthozoa</taxon>
        <taxon>Hexacorallia</taxon>
        <taxon>Scleractinia</taxon>
        <taxon>Caryophylliina</taxon>
        <taxon>Caryophylliidae</taxon>
        <taxon>Desmophyllum</taxon>
    </lineage>
</organism>
<keyword evidence="8 12" id="KW-0675">Receptor</keyword>
<dbReference type="CDD" id="cd14967">
    <property type="entry name" value="7tmA_amine_R-like"/>
    <property type="match status" value="1"/>
</dbReference>
<dbReference type="OrthoDB" id="5951059at2759"/>
<dbReference type="SMART" id="SM01381">
    <property type="entry name" value="7TM_GPCR_Srsx"/>
    <property type="match status" value="1"/>
</dbReference>
<dbReference type="GO" id="GO:0004993">
    <property type="term" value="F:G protein-coupled serotonin receptor activity"/>
    <property type="evidence" value="ECO:0007669"/>
    <property type="project" value="UniProtKB-ARBA"/>
</dbReference>
<dbReference type="Pfam" id="PF00001">
    <property type="entry name" value="7tm_1"/>
    <property type="match status" value="1"/>
</dbReference>
<dbReference type="Gene3D" id="1.20.1070.10">
    <property type="entry name" value="Rhodopsin 7-helix transmembrane proteins"/>
    <property type="match status" value="1"/>
</dbReference>
<evidence type="ECO:0000313" key="12">
    <source>
        <dbReference type="EMBL" id="KAJ7389200.1"/>
    </source>
</evidence>
<dbReference type="PROSITE" id="PS50262">
    <property type="entry name" value="G_PROTEIN_RECEP_F1_2"/>
    <property type="match status" value="1"/>
</dbReference>
<evidence type="ECO:0000256" key="6">
    <source>
        <dbReference type="ARBA" id="ARBA00023136"/>
    </source>
</evidence>
<feature type="transmembrane region" description="Helical" evidence="10">
    <location>
        <begin position="304"/>
        <end position="324"/>
    </location>
</feature>
<feature type="transmembrane region" description="Helical" evidence="10">
    <location>
        <begin position="155"/>
        <end position="176"/>
    </location>
</feature>
<dbReference type="InterPro" id="IPR000276">
    <property type="entry name" value="GPCR_Rhodpsn"/>
</dbReference>
<dbReference type="AlphaFoldDB" id="A0A9W9ZXC3"/>
<name>A0A9W9ZXC3_9CNID</name>
<keyword evidence="2" id="KW-1003">Cell membrane</keyword>
<protein>
    <submittedName>
        <fullName evidence="12">5-hydroxytryptamine receptor 1D</fullName>
    </submittedName>
</protein>
<evidence type="ECO:0000256" key="1">
    <source>
        <dbReference type="ARBA" id="ARBA00004651"/>
    </source>
</evidence>
<feature type="transmembrane region" description="Helical" evidence="10">
    <location>
        <begin position="36"/>
        <end position="60"/>
    </location>
</feature>
<proteinExistence type="predicted"/>
<keyword evidence="5" id="KW-0297">G-protein coupled receptor</keyword>
<dbReference type="PRINTS" id="PR00237">
    <property type="entry name" value="GPCRRHODOPSN"/>
</dbReference>
<gene>
    <name evidence="12" type="primary">HTR1D_2</name>
    <name evidence="12" type="ORF">OS493_033004</name>
</gene>
<evidence type="ECO:0000256" key="2">
    <source>
        <dbReference type="ARBA" id="ARBA00022475"/>
    </source>
</evidence>
<comment type="subcellular location">
    <subcellularLocation>
        <location evidence="1">Cell membrane</location>
        <topology evidence="1">Multi-pass membrane protein</topology>
    </subcellularLocation>
</comment>
<dbReference type="PANTHER" id="PTHR24248">
    <property type="entry name" value="ADRENERGIC RECEPTOR-RELATED G-PROTEIN COUPLED RECEPTOR"/>
    <property type="match status" value="1"/>
</dbReference>
<feature type="transmembrane region" description="Helical" evidence="10">
    <location>
        <begin position="268"/>
        <end position="292"/>
    </location>
</feature>
<keyword evidence="7" id="KW-1015">Disulfide bond</keyword>
<keyword evidence="3 10" id="KW-0812">Transmembrane</keyword>
<evidence type="ECO:0000259" key="11">
    <source>
        <dbReference type="PROSITE" id="PS50262"/>
    </source>
</evidence>
<evidence type="ECO:0000256" key="10">
    <source>
        <dbReference type="SAM" id="Phobius"/>
    </source>
</evidence>
<feature type="domain" description="G-protein coupled receptors family 1 profile" evidence="11">
    <location>
        <begin position="51"/>
        <end position="321"/>
    </location>
</feature>
<dbReference type="GO" id="GO:0043410">
    <property type="term" value="P:positive regulation of MAPK cascade"/>
    <property type="evidence" value="ECO:0007669"/>
    <property type="project" value="TreeGrafter"/>
</dbReference>
<dbReference type="GO" id="GO:0005886">
    <property type="term" value="C:plasma membrane"/>
    <property type="evidence" value="ECO:0007669"/>
    <property type="project" value="UniProtKB-SubCell"/>
</dbReference>
<dbReference type="InterPro" id="IPR017452">
    <property type="entry name" value="GPCR_Rhodpsn_7TM"/>
</dbReference>